<accession>A0A815HEN0</accession>
<dbReference type="AlphaFoldDB" id="A0A815HEN0"/>
<dbReference type="Gene3D" id="3.90.176.10">
    <property type="entry name" value="Toxin ADP-ribosyltransferase, Chain A, domain 1"/>
    <property type="match status" value="1"/>
</dbReference>
<evidence type="ECO:0000313" key="1">
    <source>
        <dbReference type="EMBL" id="CAF1350492.1"/>
    </source>
</evidence>
<name>A0A815HEN0_9BILA</name>
<dbReference type="SUPFAM" id="SSF56399">
    <property type="entry name" value="ADP-ribosylation"/>
    <property type="match status" value="1"/>
</dbReference>
<gene>
    <name evidence="1" type="ORF">ZHD862_LOCUS30535</name>
</gene>
<reference evidence="1" key="1">
    <citation type="submission" date="2021-02" db="EMBL/GenBank/DDBJ databases">
        <authorList>
            <person name="Nowell W R."/>
        </authorList>
    </citation>
    <scope>NUCLEOTIDE SEQUENCE</scope>
</reference>
<dbReference type="EMBL" id="CAJNOT010002891">
    <property type="protein sequence ID" value="CAF1350492.1"/>
    <property type="molecule type" value="Genomic_DNA"/>
</dbReference>
<dbReference type="PROSITE" id="PS51996">
    <property type="entry name" value="TR_MART"/>
    <property type="match status" value="1"/>
</dbReference>
<dbReference type="PROSITE" id="PS50293">
    <property type="entry name" value="TPR_REGION"/>
    <property type="match status" value="1"/>
</dbReference>
<evidence type="ECO:0000313" key="2">
    <source>
        <dbReference type="Proteomes" id="UP000663864"/>
    </source>
</evidence>
<sequence length="241" mass="28503">MSTSRNENVARGFIYGAEVGVIFEINTISASDNIFHPFVDISQFSLIRSEEEILFFADAVFRINSVQKENDSTWIIKLTLCNETVEQLEQFMDGVKEQLTSITCWDHIVMKIDDWDLFKKNYKILTGKTFSVKDIMTNLTSINFYYLSVIFSDYEKAIEYYRELLHNEEFIDDPKRIILNIITGYNYFHLFQYDNTLYYYNIAFPSLDDNNLLKGQLYFHIGDVWRIRNNVETALSYYKKA</sequence>
<proteinExistence type="predicted"/>
<dbReference type="SUPFAM" id="SSF48452">
    <property type="entry name" value="TPR-like"/>
    <property type="match status" value="1"/>
</dbReference>
<evidence type="ECO:0008006" key="3">
    <source>
        <dbReference type="Google" id="ProtNLM"/>
    </source>
</evidence>
<dbReference type="Proteomes" id="UP000663864">
    <property type="component" value="Unassembled WGS sequence"/>
</dbReference>
<comment type="caution">
    <text evidence="1">The sequence shown here is derived from an EMBL/GenBank/DDBJ whole genome shotgun (WGS) entry which is preliminary data.</text>
</comment>
<dbReference type="Gene3D" id="1.25.40.10">
    <property type="entry name" value="Tetratricopeptide repeat domain"/>
    <property type="match status" value="1"/>
</dbReference>
<protein>
    <recommendedName>
        <fullName evidence="3">Tetratricopeptide repeat protein</fullName>
    </recommendedName>
</protein>
<dbReference type="InterPro" id="IPR011990">
    <property type="entry name" value="TPR-like_helical_dom_sf"/>
</dbReference>
<organism evidence="1 2">
    <name type="scientific">Rotaria sordida</name>
    <dbReference type="NCBI Taxonomy" id="392033"/>
    <lineage>
        <taxon>Eukaryota</taxon>
        <taxon>Metazoa</taxon>
        <taxon>Spiralia</taxon>
        <taxon>Gnathifera</taxon>
        <taxon>Rotifera</taxon>
        <taxon>Eurotatoria</taxon>
        <taxon>Bdelloidea</taxon>
        <taxon>Philodinida</taxon>
        <taxon>Philodinidae</taxon>
        <taxon>Rotaria</taxon>
    </lineage>
</organism>